<dbReference type="InterPro" id="IPR003593">
    <property type="entry name" value="AAA+_ATPase"/>
</dbReference>
<evidence type="ECO:0000256" key="4">
    <source>
        <dbReference type="ARBA" id="ARBA00022840"/>
    </source>
</evidence>
<comment type="similarity">
    <text evidence="1">Belongs to the ABC transporter superfamily.</text>
</comment>
<dbReference type="PROSITE" id="PS50893">
    <property type="entry name" value="ABC_TRANSPORTER_2"/>
    <property type="match status" value="1"/>
</dbReference>
<dbReference type="SMART" id="SM00382">
    <property type="entry name" value="AAA"/>
    <property type="match status" value="1"/>
</dbReference>
<accession>A0A4S8NWW7</accession>
<organism evidence="6 7">
    <name type="scientific">Peteryoungia ipomoeae</name>
    <dbReference type="NCBI Taxonomy" id="1210932"/>
    <lineage>
        <taxon>Bacteria</taxon>
        <taxon>Pseudomonadati</taxon>
        <taxon>Pseudomonadota</taxon>
        <taxon>Alphaproteobacteria</taxon>
        <taxon>Hyphomicrobiales</taxon>
        <taxon>Rhizobiaceae</taxon>
        <taxon>Peteryoungia</taxon>
    </lineage>
</organism>
<gene>
    <name evidence="6" type="ORF">FAA97_15535</name>
</gene>
<evidence type="ECO:0000256" key="1">
    <source>
        <dbReference type="ARBA" id="ARBA00005417"/>
    </source>
</evidence>
<dbReference type="GO" id="GO:0005524">
    <property type="term" value="F:ATP binding"/>
    <property type="evidence" value="ECO:0007669"/>
    <property type="project" value="UniProtKB-KW"/>
</dbReference>
<evidence type="ECO:0000313" key="6">
    <source>
        <dbReference type="EMBL" id="THV21425.1"/>
    </source>
</evidence>
<dbReference type="OrthoDB" id="9778547at2"/>
<evidence type="ECO:0000256" key="3">
    <source>
        <dbReference type="ARBA" id="ARBA00022741"/>
    </source>
</evidence>
<dbReference type="AlphaFoldDB" id="A0A4S8NWW7"/>
<keyword evidence="3" id="KW-0547">Nucleotide-binding</keyword>
<name>A0A4S8NWW7_9HYPH</name>
<keyword evidence="2" id="KW-0813">Transport</keyword>
<dbReference type="Gene3D" id="3.40.50.300">
    <property type="entry name" value="P-loop containing nucleotide triphosphate hydrolases"/>
    <property type="match status" value="1"/>
</dbReference>
<dbReference type="SUPFAM" id="SSF52540">
    <property type="entry name" value="P-loop containing nucleoside triphosphate hydrolases"/>
    <property type="match status" value="1"/>
</dbReference>
<dbReference type="Pfam" id="PF00005">
    <property type="entry name" value="ABC_tran"/>
    <property type="match status" value="1"/>
</dbReference>
<dbReference type="InterPro" id="IPR017871">
    <property type="entry name" value="ABC_transporter-like_CS"/>
</dbReference>
<dbReference type="PANTHER" id="PTHR43335">
    <property type="entry name" value="ABC TRANSPORTER, ATP-BINDING PROTEIN"/>
    <property type="match status" value="1"/>
</dbReference>
<evidence type="ECO:0000259" key="5">
    <source>
        <dbReference type="PROSITE" id="PS50893"/>
    </source>
</evidence>
<feature type="domain" description="ABC transporter" evidence="5">
    <location>
        <begin position="24"/>
        <end position="251"/>
    </location>
</feature>
<proteinExistence type="inferred from homology"/>
<comment type="caution">
    <text evidence="6">The sequence shown here is derived from an EMBL/GenBank/DDBJ whole genome shotgun (WGS) entry which is preliminary data.</text>
</comment>
<dbReference type="EMBL" id="STGV01000005">
    <property type="protein sequence ID" value="THV21425.1"/>
    <property type="molecule type" value="Genomic_DNA"/>
</dbReference>
<protein>
    <submittedName>
        <fullName evidence="6">ABC transporter ATP-binding protein</fullName>
    </submittedName>
</protein>
<dbReference type="InterPro" id="IPR003439">
    <property type="entry name" value="ABC_transporter-like_ATP-bd"/>
</dbReference>
<evidence type="ECO:0000256" key="2">
    <source>
        <dbReference type="ARBA" id="ARBA00022448"/>
    </source>
</evidence>
<sequence length="316" mass="34209">MAVGLPQRSEEPYDMGVSAAGLALQVVDVRKRFGRGNRSVLALDDLSLSVHAGEVVGLLGPNGAGKSTLLRIIAGLIRQDAGEIRIFGAAAGPQNRRRLGMLVEAPALYPFLTAREHLDMLGRAENNRSEVEPILRRVGLFAAADKKVAGFSLGMKQRLGIGCTLIGRPEAIVLDEPTNGLDPDGIQEVRALIRDLSEKDGLAVLLSSHLLAEVERVCDRVVIINHGRLAAEGAVADLTREQGRFHLRVDNPQAVAASINHETELQEGGVFVRLEASEVPDMLQAIIRSGARVHEAKWVRSDLEQVFLSETREARP</sequence>
<keyword evidence="4 6" id="KW-0067">ATP-binding</keyword>
<keyword evidence="7" id="KW-1185">Reference proteome</keyword>
<dbReference type="Proteomes" id="UP000308828">
    <property type="component" value="Unassembled WGS sequence"/>
</dbReference>
<dbReference type="PANTHER" id="PTHR43335:SF4">
    <property type="entry name" value="ABC TRANSPORTER, ATP-BINDING PROTEIN"/>
    <property type="match status" value="1"/>
</dbReference>
<evidence type="ECO:0000313" key="7">
    <source>
        <dbReference type="Proteomes" id="UP000308828"/>
    </source>
</evidence>
<dbReference type="InterPro" id="IPR027417">
    <property type="entry name" value="P-loop_NTPase"/>
</dbReference>
<dbReference type="PROSITE" id="PS00211">
    <property type="entry name" value="ABC_TRANSPORTER_1"/>
    <property type="match status" value="1"/>
</dbReference>
<reference evidence="6 7" key="1">
    <citation type="submission" date="2019-04" db="EMBL/GenBank/DDBJ databases">
        <title>Genome sequence of strain shin9-1.</title>
        <authorList>
            <person name="Gao J."/>
            <person name="Sun J."/>
        </authorList>
    </citation>
    <scope>NUCLEOTIDE SEQUENCE [LARGE SCALE GENOMIC DNA]</scope>
    <source>
        <strain evidence="7">shin9-1</strain>
    </source>
</reference>
<dbReference type="GO" id="GO:0016887">
    <property type="term" value="F:ATP hydrolysis activity"/>
    <property type="evidence" value="ECO:0007669"/>
    <property type="project" value="InterPro"/>
</dbReference>